<dbReference type="EMBL" id="VTXC01000093">
    <property type="protein sequence ID" value="NOH73393.1"/>
    <property type="molecule type" value="Genomic_DNA"/>
</dbReference>
<sequence length="149" mass="17158">MKILLKISLIIILSGCSNINYNDQNTVDIDVVEKTIEFVQAESDDVNLNVRKFVKELSEKDAKFDIKYNSDSSEAINNIRQIFNDLGLKYYSYKFSLIDDLDSKKIIISAKYFVIRNKDCKDIGFLQGESYKFGCIVEYNRVTSLVNPI</sequence>
<dbReference type="Proteomes" id="UP000565719">
    <property type="component" value="Unassembled WGS sequence"/>
</dbReference>
<organism evidence="1 2">
    <name type="scientific">Vibrio pectenicida</name>
    <dbReference type="NCBI Taxonomy" id="62763"/>
    <lineage>
        <taxon>Bacteria</taxon>
        <taxon>Pseudomonadati</taxon>
        <taxon>Pseudomonadota</taxon>
        <taxon>Gammaproteobacteria</taxon>
        <taxon>Vibrionales</taxon>
        <taxon>Vibrionaceae</taxon>
        <taxon>Vibrio</taxon>
    </lineage>
</organism>
<dbReference type="AlphaFoldDB" id="A0A7Y4A2K6"/>
<protein>
    <submittedName>
        <fullName evidence="1">Uncharacterized protein</fullName>
    </submittedName>
</protein>
<evidence type="ECO:0000313" key="1">
    <source>
        <dbReference type="EMBL" id="NOH73393.1"/>
    </source>
</evidence>
<comment type="caution">
    <text evidence="1">The sequence shown here is derived from an EMBL/GenBank/DDBJ whole genome shotgun (WGS) entry which is preliminary data.</text>
</comment>
<dbReference type="RefSeq" id="WP_171362345.1">
    <property type="nucleotide sequence ID" value="NZ_VTXC01000093.1"/>
</dbReference>
<proteinExistence type="predicted"/>
<accession>A0A7Y4A2K6</accession>
<name>A0A7Y4A2K6_9VIBR</name>
<evidence type="ECO:0000313" key="2">
    <source>
        <dbReference type="Proteomes" id="UP000565719"/>
    </source>
</evidence>
<gene>
    <name evidence="1" type="ORF">F0225_18950</name>
</gene>
<reference evidence="1 2" key="1">
    <citation type="submission" date="2019-09" db="EMBL/GenBank/DDBJ databases">
        <title>Draft genome sequencing and comparative genomics of hatchery-associated Vibrios.</title>
        <authorList>
            <person name="Kehlet-Delgado H."/>
            <person name="Mueller R.S."/>
        </authorList>
    </citation>
    <scope>NUCLEOTIDE SEQUENCE [LARGE SCALE GENOMIC DNA]</scope>
    <source>
        <strain evidence="1 2">99-46-Y</strain>
    </source>
</reference>